<name>A0A8S4N6L9_OWEFU</name>
<dbReference type="PANTHER" id="PTHR32026">
    <property type="entry name" value="METHYLTRANSFERASE-LIKE PROTEIN 24"/>
    <property type="match status" value="1"/>
</dbReference>
<dbReference type="InterPro" id="IPR026913">
    <property type="entry name" value="METTL24"/>
</dbReference>
<proteinExistence type="predicted"/>
<gene>
    <name evidence="2" type="ORF">OFUS_LOCUS3863</name>
</gene>
<dbReference type="OrthoDB" id="10006218at2759"/>
<dbReference type="AlphaFoldDB" id="A0A8S4N6L9"/>
<evidence type="ECO:0000259" key="1">
    <source>
        <dbReference type="Pfam" id="PF13383"/>
    </source>
</evidence>
<feature type="domain" description="Methyltransferase" evidence="1">
    <location>
        <begin position="76"/>
        <end position="142"/>
    </location>
</feature>
<evidence type="ECO:0000313" key="2">
    <source>
        <dbReference type="EMBL" id="CAH1776714.1"/>
    </source>
</evidence>
<organism evidence="2 3">
    <name type="scientific">Owenia fusiformis</name>
    <name type="common">Polychaete worm</name>
    <dbReference type="NCBI Taxonomy" id="6347"/>
    <lineage>
        <taxon>Eukaryota</taxon>
        <taxon>Metazoa</taxon>
        <taxon>Spiralia</taxon>
        <taxon>Lophotrochozoa</taxon>
        <taxon>Annelida</taxon>
        <taxon>Polychaeta</taxon>
        <taxon>Sedentaria</taxon>
        <taxon>Canalipalpata</taxon>
        <taxon>Sabellida</taxon>
        <taxon>Oweniida</taxon>
        <taxon>Oweniidae</taxon>
        <taxon>Owenia</taxon>
    </lineage>
</organism>
<dbReference type="Pfam" id="PF13383">
    <property type="entry name" value="Methyltransf_22"/>
    <property type="match status" value="1"/>
</dbReference>
<reference evidence="2" key="1">
    <citation type="submission" date="2022-03" db="EMBL/GenBank/DDBJ databases">
        <authorList>
            <person name="Martin C."/>
        </authorList>
    </citation>
    <scope>NUCLEOTIDE SEQUENCE</scope>
</reference>
<dbReference type="EMBL" id="CAIIXF020000002">
    <property type="protein sequence ID" value="CAH1776714.1"/>
    <property type="molecule type" value="Genomic_DNA"/>
</dbReference>
<dbReference type="PANTHER" id="PTHR32026:SF10">
    <property type="entry name" value="METHYLTRANSFERASE-LIKE PROTEIN 24-RELATED"/>
    <property type="match status" value="1"/>
</dbReference>
<sequence length="203" mass="23910">MRMQFRIILVAALIFLVLTIWNRMFRYASRPLQNWQRANGELLVTRDDWYVPHNFTIQMLNAASITESLEILSSYFENKQLWCPSQRRFGREKDGGKDIYVTHPFNLVHRQCTVYSFGIGRDFSFDDEIAETCEVYSYDPTIGLEDHIRGQHVHFSTLVSKAKKVDCPTNIERRPFWRFSKKTSMGIPIAYICTQNEIEKINN</sequence>
<evidence type="ECO:0000313" key="3">
    <source>
        <dbReference type="Proteomes" id="UP000749559"/>
    </source>
</evidence>
<dbReference type="Proteomes" id="UP000749559">
    <property type="component" value="Unassembled WGS sequence"/>
</dbReference>
<comment type="caution">
    <text evidence="2">The sequence shown here is derived from an EMBL/GenBank/DDBJ whole genome shotgun (WGS) entry which is preliminary data.</text>
</comment>
<keyword evidence="3" id="KW-1185">Reference proteome</keyword>
<accession>A0A8S4N6L9</accession>
<protein>
    <recommendedName>
        <fullName evidence="1">Methyltransferase domain-containing protein</fullName>
    </recommendedName>
</protein>
<dbReference type="InterPro" id="IPR025714">
    <property type="entry name" value="Methyltranfer_dom"/>
</dbReference>